<dbReference type="HOGENOM" id="CLU_1271855_0_0_0"/>
<keyword evidence="2" id="KW-1185">Reference proteome</keyword>
<sequence>MSFYPITSISQFFQLSDSPVDQQSASFIKLGFSEAQAEFLTDAGYKTDEVQQRINDGFTPEEIYNAVIVKQLHDRVEIAAYRALQEGIETLQLIKGRTSTRISSTESDYLLHDCIRKAAHADMRSKDGYITMRGKYLNTKQITPVIENVSVITTDRDSKLTKATYARFEELLANLDEHNTMVNTILFNAWGVPQKKEHIHLDEIKKKAEFTGPKPLD</sequence>
<organism evidence="1 2">
    <name type="scientific">Waddlia chondrophila (strain ATCC VR-1470 / WSU 86-1044)</name>
    <dbReference type="NCBI Taxonomy" id="716544"/>
    <lineage>
        <taxon>Bacteria</taxon>
        <taxon>Pseudomonadati</taxon>
        <taxon>Chlamydiota</taxon>
        <taxon>Chlamydiia</taxon>
        <taxon>Parachlamydiales</taxon>
        <taxon>Waddliaceae</taxon>
        <taxon>Waddlia</taxon>
    </lineage>
</organism>
<name>D6YUC1_WADCW</name>
<reference evidence="1 2" key="1">
    <citation type="journal article" date="2010" name="PLoS ONE">
        <title>The Waddlia genome: a window into chlamydial biology.</title>
        <authorList>
            <person name="Bertelli C."/>
            <person name="Collyn F."/>
            <person name="Croxatto A."/>
            <person name="Ruckert C."/>
            <person name="Polkinghorne A."/>
            <person name="Kebbi-Beghdadi C."/>
            <person name="Goesmann A."/>
            <person name="Vaughan L."/>
            <person name="Greub G."/>
        </authorList>
    </citation>
    <scope>NUCLEOTIDE SEQUENCE [LARGE SCALE GENOMIC DNA]</scope>
    <source>
        <strain evidence="2">ATCC VR-1470 / WSU 86-1044</strain>
    </source>
</reference>
<gene>
    <name evidence="1" type="ordered locus">wcw_0359</name>
</gene>
<evidence type="ECO:0000313" key="2">
    <source>
        <dbReference type="Proteomes" id="UP000001505"/>
    </source>
</evidence>
<dbReference type="KEGG" id="wch:wcw_0359"/>
<proteinExistence type="predicted"/>
<dbReference type="Proteomes" id="UP000001505">
    <property type="component" value="Chromosome"/>
</dbReference>
<protein>
    <submittedName>
        <fullName evidence="1">Uncharacterized protein</fullName>
    </submittedName>
</protein>
<dbReference type="eggNOG" id="ENOG50343QG">
    <property type="taxonomic scope" value="Bacteria"/>
</dbReference>
<evidence type="ECO:0000313" key="1">
    <source>
        <dbReference type="EMBL" id="ADI37732.1"/>
    </source>
</evidence>
<dbReference type="EMBL" id="CP001928">
    <property type="protein sequence ID" value="ADI37732.1"/>
    <property type="molecule type" value="Genomic_DNA"/>
</dbReference>
<accession>D6YUC1</accession>
<dbReference type="RefSeq" id="WP_013181460.1">
    <property type="nucleotide sequence ID" value="NC_014225.1"/>
</dbReference>
<dbReference type="AlphaFoldDB" id="D6YUC1"/>